<evidence type="ECO:0000313" key="1">
    <source>
        <dbReference type="EMBL" id="RRT58655.1"/>
    </source>
</evidence>
<organism evidence="1 2">
    <name type="scientific">Ensete ventricosum</name>
    <name type="common">Abyssinian banana</name>
    <name type="synonym">Musa ensete</name>
    <dbReference type="NCBI Taxonomy" id="4639"/>
    <lineage>
        <taxon>Eukaryota</taxon>
        <taxon>Viridiplantae</taxon>
        <taxon>Streptophyta</taxon>
        <taxon>Embryophyta</taxon>
        <taxon>Tracheophyta</taxon>
        <taxon>Spermatophyta</taxon>
        <taxon>Magnoliopsida</taxon>
        <taxon>Liliopsida</taxon>
        <taxon>Zingiberales</taxon>
        <taxon>Musaceae</taxon>
        <taxon>Ensete</taxon>
    </lineage>
</organism>
<protein>
    <submittedName>
        <fullName evidence="1">Uncharacterized protein</fullName>
    </submittedName>
</protein>
<evidence type="ECO:0000313" key="2">
    <source>
        <dbReference type="Proteomes" id="UP000287651"/>
    </source>
</evidence>
<gene>
    <name evidence="1" type="ORF">B296_00010726</name>
</gene>
<reference evidence="1 2" key="1">
    <citation type="journal article" date="2014" name="Agronomy (Basel)">
        <title>A Draft Genome Sequence for Ensete ventricosum, the Drought-Tolerant Tree Against Hunger.</title>
        <authorList>
            <person name="Harrison J."/>
            <person name="Moore K.A."/>
            <person name="Paszkiewicz K."/>
            <person name="Jones T."/>
            <person name="Grant M."/>
            <person name="Ambacheew D."/>
            <person name="Muzemil S."/>
            <person name="Studholme D.J."/>
        </authorList>
    </citation>
    <scope>NUCLEOTIDE SEQUENCE [LARGE SCALE GENOMIC DNA]</scope>
</reference>
<comment type="caution">
    <text evidence="1">The sequence shown here is derived from an EMBL/GenBank/DDBJ whole genome shotgun (WGS) entry which is preliminary data.</text>
</comment>
<accession>A0A426Z3U3</accession>
<name>A0A426Z3U3_ENSVE</name>
<dbReference type="Proteomes" id="UP000287651">
    <property type="component" value="Unassembled WGS sequence"/>
</dbReference>
<sequence>MVGRLVRTQSSIDRSDSVRSNRIRRVMSARHLTTVSRHTYSHNCSMAALCGIVRRWHELGETNQPMLLEFSNPHEADRCSTKVICFIMAYRRWFLGFIARIAIRGRP</sequence>
<dbReference type="EMBL" id="AMZH03008573">
    <property type="protein sequence ID" value="RRT58655.1"/>
    <property type="molecule type" value="Genomic_DNA"/>
</dbReference>
<proteinExistence type="predicted"/>
<dbReference type="AlphaFoldDB" id="A0A426Z3U3"/>